<sequence length="264" mass="29985">MSRPHECWFCMLREQLAAIFFFFSELFAAFDFQHRKATVMGKPVLLCSYLGSCSWRVRIVLQVKKIDFDYRPVDLKPNGEQQTAKFKTFNPMGQVPVLLVDGKPISQSVAIMEYLEEQYPKPAMLPMDPYLKAKCREVVELLVSGVHPLQSPSMIPFLGRTEWKEWAHRSISRGFAALEATLAETAGRYCFGDEVTFADACLLPQVHNAERIGVDVTLFPTVRRICEALRQHPLVKEADPSCQPDTPPTGGPNTFDLFRDPKNQ</sequence>
<dbReference type="InterPro" id="IPR040079">
    <property type="entry name" value="Glutathione_S-Trfase"/>
</dbReference>
<keyword evidence="6" id="KW-0828">Tyrosine catabolism</keyword>
<evidence type="ECO:0000256" key="7">
    <source>
        <dbReference type="ARBA" id="ARBA00023232"/>
    </source>
</evidence>
<dbReference type="Gene3D" id="3.40.30.10">
    <property type="entry name" value="Glutaredoxin"/>
    <property type="match status" value="1"/>
</dbReference>
<comment type="cofactor">
    <cofactor evidence="2">
        <name>glutathione</name>
        <dbReference type="ChEBI" id="CHEBI:57925"/>
    </cofactor>
</comment>
<dbReference type="PROSITE" id="PS50405">
    <property type="entry name" value="GST_CTER"/>
    <property type="match status" value="1"/>
</dbReference>
<dbReference type="NCBIfam" id="TIGR01262">
    <property type="entry name" value="maiA"/>
    <property type="match status" value="1"/>
</dbReference>
<name>A0A6M2CIE8_RHIMP</name>
<reference evidence="11" key="1">
    <citation type="submission" date="2019-09" db="EMBL/GenBank/DDBJ databases">
        <title>Organ-specific transcriptomic study of the physiology of the cattle tick, Rhipicephalus microplus.</title>
        <authorList>
            <person name="Tirloni L."/>
            <person name="Braz G."/>
            <person name="Gandara A.C.P."/>
            <person name="Sabadin G.A."/>
            <person name="da Silva R.M."/>
            <person name="Guizzo M.G."/>
            <person name="Machado J.A."/>
            <person name="Costa E.P."/>
            <person name="Gomes H.F."/>
            <person name="Moraes J."/>
            <person name="Mota M.B.S."/>
            <person name="Mesquita R.D."/>
            <person name="Alvarenga P.H."/>
            <person name="Alves F."/>
            <person name="Seixas A."/>
            <person name="da Fonseca R.N."/>
            <person name="Fogaca A."/>
            <person name="Logullo C."/>
            <person name="Tanaka A."/>
            <person name="Daffre S."/>
            <person name="Termignoni C."/>
            <person name="Vaz I.S.Jr."/>
            <person name="Oliveira P.L."/>
            <person name="Ribeiro J.M."/>
        </authorList>
    </citation>
    <scope>NUCLEOTIDE SEQUENCE</scope>
    <source>
        <strain evidence="11">Porto Alegre</strain>
    </source>
</reference>
<dbReference type="InterPro" id="IPR036249">
    <property type="entry name" value="Thioredoxin-like_sf"/>
</dbReference>
<evidence type="ECO:0000256" key="8">
    <source>
        <dbReference type="SAM" id="MobiDB-lite"/>
    </source>
</evidence>
<feature type="domain" description="GST N-terminal" evidence="9">
    <location>
        <begin position="41"/>
        <end position="123"/>
    </location>
</feature>
<comment type="catalytic activity">
    <reaction evidence="1">
        <text>4-maleylacetoacetate = 4-fumarylacetoacetate</text>
        <dbReference type="Rhea" id="RHEA:14817"/>
        <dbReference type="ChEBI" id="CHEBI:17105"/>
        <dbReference type="ChEBI" id="CHEBI:18034"/>
        <dbReference type="EC" id="5.2.1.2"/>
    </reaction>
</comment>
<dbReference type="PANTHER" id="PTHR42673:SF4">
    <property type="entry name" value="MALEYLACETOACETATE ISOMERASE"/>
    <property type="match status" value="1"/>
</dbReference>
<dbReference type="Pfam" id="PF13409">
    <property type="entry name" value="GST_N_2"/>
    <property type="match status" value="1"/>
</dbReference>
<feature type="region of interest" description="Disordered" evidence="8">
    <location>
        <begin position="237"/>
        <end position="264"/>
    </location>
</feature>
<organism evidence="11">
    <name type="scientific">Rhipicephalus microplus</name>
    <name type="common">Cattle tick</name>
    <name type="synonym">Boophilus microplus</name>
    <dbReference type="NCBI Taxonomy" id="6941"/>
    <lineage>
        <taxon>Eukaryota</taxon>
        <taxon>Metazoa</taxon>
        <taxon>Ecdysozoa</taxon>
        <taxon>Arthropoda</taxon>
        <taxon>Chelicerata</taxon>
        <taxon>Arachnida</taxon>
        <taxon>Acari</taxon>
        <taxon>Parasitiformes</taxon>
        <taxon>Ixodida</taxon>
        <taxon>Ixodoidea</taxon>
        <taxon>Ixodidae</taxon>
        <taxon>Rhipicephalinae</taxon>
        <taxon>Rhipicephalus</taxon>
        <taxon>Boophilus</taxon>
    </lineage>
</organism>
<dbReference type="EMBL" id="GHWJ01000083">
    <property type="protein sequence ID" value="NOV32820.1"/>
    <property type="molecule type" value="Transcribed_RNA"/>
</dbReference>
<evidence type="ECO:0000256" key="4">
    <source>
        <dbReference type="ARBA" id="ARBA00010007"/>
    </source>
</evidence>
<evidence type="ECO:0000256" key="6">
    <source>
        <dbReference type="ARBA" id="ARBA00022878"/>
    </source>
</evidence>
<dbReference type="InterPro" id="IPR034330">
    <property type="entry name" value="GST_Zeta_C"/>
</dbReference>
<dbReference type="InterPro" id="IPR036282">
    <property type="entry name" value="Glutathione-S-Trfase_C_sf"/>
</dbReference>
<proteinExistence type="inferred from homology"/>
<dbReference type="PANTHER" id="PTHR42673">
    <property type="entry name" value="MALEYLACETOACETATE ISOMERASE"/>
    <property type="match status" value="1"/>
</dbReference>
<dbReference type="FunFam" id="1.20.1050.10:FF:000010">
    <property type="entry name" value="Maleylacetoacetate isomerase isoform 1"/>
    <property type="match status" value="1"/>
</dbReference>
<dbReference type="Gene3D" id="1.20.1050.10">
    <property type="match status" value="1"/>
</dbReference>
<evidence type="ECO:0000259" key="10">
    <source>
        <dbReference type="PROSITE" id="PS50405"/>
    </source>
</evidence>
<dbReference type="CDD" id="cd03191">
    <property type="entry name" value="GST_C_Zeta"/>
    <property type="match status" value="1"/>
</dbReference>
<evidence type="ECO:0000313" key="11">
    <source>
        <dbReference type="EMBL" id="NOV32820.1"/>
    </source>
</evidence>
<dbReference type="SUPFAM" id="SSF52833">
    <property type="entry name" value="Thioredoxin-like"/>
    <property type="match status" value="1"/>
</dbReference>
<dbReference type="PROSITE" id="PS51354">
    <property type="entry name" value="GLUTAREDOXIN_2"/>
    <property type="match status" value="1"/>
</dbReference>
<dbReference type="OrthoDB" id="202840at2759"/>
<dbReference type="Pfam" id="PF13410">
    <property type="entry name" value="GST_C_2"/>
    <property type="match status" value="1"/>
</dbReference>
<feature type="domain" description="GST C-terminal" evidence="10">
    <location>
        <begin position="128"/>
        <end position="248"/>
    </location>
</feature>
<evidence type="ECO:0000256" key="2">
    <source>
        <dbReference type="ARBA" id="ARBA00001955"/>
    </source>
</evidence>
<dbReference type="InterPro" id="IPR004045">
    <property type="entry name" value="Glutathione_S-Trfase_N"/>
</dbReference>
<dbReference type="GO" id="GO:0006572">
    <property type="term" value="P:L-tyrosine catabolic process"/>
    <property type="evidence" value="ECO:0007669"/>
    <property type="project" value="UniProtKB-KW"/>
</dbReference>
<comment type="similarity">
    <text evidence="4">Belongs to the GST superfamily. Zeta family.</text>
</comment>
<evidence type="ECO:0000256" key="5">
    <source>
        <dbReference type="ARBA" id="ARBA00013199"/>
    </source>
</evidence>
<dbReference type="GO" id="GO:0006559">
    <property type="term" value="P:L-phenylalanine catabolic process"/>
    <property type="evidence" value="ECO:0007669"/>
    <property type="project" value="UniProtKB-UniPathway"/>
</dbReference>
<dbReference type="EC" id="5.2.1.2" evidence="5"/>
<evidence type="ECO:0000259" key="9">
    <source>
        <dbReference type="PROSITE" id="PS50404"/>
    </source>
</evidence>
<dbReference type="GO" id="GO:0006749">
    <property type="term" value="P:glutathione metabolic process"/>
    <property type="evidence" value="ECO:0007669"/>
    <property type="project" value="TreeGrafter"/>
</dbReference>
<dbReference type="GO" id="GO:0004364">
    <property type="term" value="F:glutathione transferase activity"/>
    <property type="evidence" value="ECO:0007669"/>
    <property type="project" value="TreeGrafter"/>
</dbReference>
<dbReference type="GO" id="GO:0016034">
    <property type="term" value="F:maleylacetoacetate isomerase activity"/>
    <property type="evidence" value="ECO:0007669"/>
    <property type="project" value="UniProtKB-EC"/>
</dbReference>
<dbReference type="VEuPathDB" id="VectorBase:LOC119167200"/>
<evidence type="ECO:0000256" key="3">
    <source>
        <dbReference type="ARBA" id="ARBA00004671"/>
    </source>
</evidence>
<comment type="pathway">
    <text evidence="3">Amino-acid degradation; L-phenylalanine degradation; acetoacetate and fumarate from L-phenylalanine: step 5/6.</text>
</comment>
<dbReference type="SFLD" id="SFLDS00019">
    <property type="entry name" value="Glutathione_Transferase_(cytos"/>
    <property type="match status" value="1"/>
</dbReference>
<dbReference type="SFLD" id="SFLDG00358">
    <property type="entry name" value="Main_(cytGST)"/>
    <property type="match status" value="1"/>
</dbReference>
<keyword evidence="11" id="KW-0808">Transferase</keyword>
<keyword evidence="7" id="KW-0585">Phenylalanine catabolism</keyword>
<dbReference type="InterPro" id="IPR005955">
    <property type="entry name" value="GST_Zeta"/>
</dbReference>
<dbReference type="UniPathway" id="UPA00139">
    <property type="reaction ID" value="UER00340"/>
</dbReference>
<dbReference type="AlphaFoldDB" id="A0A6M2CIE8"/>
<dbReference type="SUPFAM" id="SSF47616">
    <property type="entry name" value="GST C-terminal domain-like"/>
    <property type="match status" value="1"/>
</dbReference>
<dbReference type="GO" id="GO:0005739">
    <property type="term" value="C:mitochondrion"/>
    <property type="evidence" value="ECO:0007669"/>
    <property type="project" value="TreeGrafter"/>
</dbReference>
<evidence type="ECO:0000256" key="1">
    <source>
        <dbReference type="ARBA" id="ARBA00001622"/>
    </source>
</evidence>
<protein>
    <recommendedName>
        <fullName evidence="5">maleylacetoacetate isomerase</fullName>
        <ecNumber evidence="5">5.2.1.2</ecNumber>
    </recommendedName>
</protein>
<dbReference type="PROSITE" id="PS50404">
    <property type="entry name" value="GST_NTER"/>
    <property type="match status" value="1"/>
</dbReference>
<accession>A0A6M2CIE8</accession>
<dbReference type="InterPro" id="IPR010987">
    <property type="entry name" value="Glutathione-S-Trfase_C-like"/>
</dbReference>